<dbReference type="EMBL" id="CP011971">
    <property type="protein sequence ID" value="AMN48300.1"/>
    <property type="molecule type" value="Genomic_DNA"/>
</dbReference>
<organism evidence="3 4">
    <name type="scientific">Steroidobacter denitrificans</name>
    <dbReference type="NCBI Taxonomy" id="465721"/>
    <lineage>
        <taxon>Bacteria</taxon>
        <taxon>Pseudomonadati</taxon>
        <taxon>Pseudomonadota</taxon>
        <taxon>Gammaproteobacteria</taxon>
        <taxon>Steroidobacterales</taxon>
        <taxon>Steroidobacteraceae</taxon>
        <taxon>Steroidobacter</taxon>
    </lineage>
</organism>
<dbReference type="PANTHER" id="PTHR42831:SF1">
    <property type="entry name" value="FE-S PROTEIN MATURATION AUXILIARY FACTOR YITW"/>
    <property type="match status" value="1"/>
</dbReference>
<dbReference type="Proteomes" id="UP000070250">
    <property type="component" value="Chromosome"/>
</dbReference>
<sequence length="108" mass="11745">MSGAAGEETVQRVWEALRVVIDPELGYNIVDLGLIYDVDVNAEGAAHIMMTTTTRGCPATHYLQTGAYEAALSTDDITSAEVEMTYDPPWNPGMMRPEAKAHFGIPDD</sequence>
<evidence type="ECO:0000256" key="1">
    <source>
        <dbReference type="SAM" id="MobiDB-lite"/>
    </source>
</evidence>
<feature type="domain" description="MIP18 family-like" evidence="2">
    <location>
        <begin position="11"/>
        <end position="83"/>
    </location>
</feature>
<dbReference type="KEGG" id="sdf:ACG33_14565"/>
<dbReference type="InterPro" id="IPR034904">
    <property type="entry name" value="FSCA_dom_sf"/>
</dbReference>
<feature type="region of interest" description="Disordered" evidence="1">
    <location>
        <begin position="85"/>
        <end position="108"/>
    </location>
</feature>
<dbReference type="AlphaFoldDB" id="A0A127FED6"/>
<evidence type="ECO:0000259" key="2">
    <source>
        <dbReference type="Pfam" id="PF01883"/>
    </source>
</evidence>
<dbReference type="InterPro" id="IPR002744">
    <property type="entry name" value="MIP18-like"/>
</dbReference>
<dbReference type="STRING" id="465721.ACG33_14565"/>
<accession>A0A127FED6</accession>
<dbReference type="RefSeq" id="WP_066922263.1">
    <property type="nucleotide sequence ID" value="NZ_CP011971.1"/>
</dbReference>
<keyword evidence="4" id="KW-1185">Reference proteome</keyword>
<evidence type="ECO:0000313" key="3">
    <source>
        <dbReference type="EMBL" id="AMN48300.1"/>
    </source>
</evidence>
<reference evidence="3 4" key="1">
    <citation type="submission" date="2015-06" db="EMBL/GenBank/DDBJ databases">
        <title>A Comprehensive Approach to Explore the Metabolic and Phylogenetic Diversity of Bacterial Steroid Degradation in the Environment: Testosterone as an Example.</title>
        <authorList>
            <person name="Yang F.-C."/>
            <person name="Chen Y.-L."/>
            <person name="Yu C.-P."/>
            <person name="Tang S.-L."/>
            <person name="Wang P.-H."/>
            <person name="Ismail W."/>
            <person name="Wang C.-H."/>
            <person name="Yang C.-Y."/>
            <person name="Chiang Y.-R."/>
        </authorList>
    </citation>
    <scope>NUCLEOTIDE SEQUENCE [LARGE SCALE GENOMIC DNA]</scope>
    <source>
        <strain evidence="3 4">DSM 18526</strain>
    </source>
</reference>
<dbReference type="OrthoDB" id="9805360at2"/>
<evidence type="ECO:0000313" key="4">
    <source>
        <dbReference type="Proteomes" id="UP000070250"/>
    </source>
</evidence>
<dbReference type="SUPFAM" id="SSF117916">
    <property type="entry name" value="Fe-S cluster assembly (FSCA) domain-like"/>
    <property type="match status" value="1"/>
</dbReference>
<dbReference type="InterPro" id="IPR052339">
    <property type="entry name" value="Fe-S_Maturation_MIP18"/>
</dbReference>
<gene>
    <name evidence="3" type="ORF">ACG33_14565</name>
</gene>
<proteinExistence type="predicted"/>
<dbReference type="Pfam" id="PF01883">
    <property type="entry name" value="FeS_assembly_P"/>
    <property type="match status" value="1"/>
</dbReference>
<dbReference type="Gene3D" id="3.30.300.130">
    <property type="entry name" value="Fe-S cluster assembly (FSCA)"/>
    <property type="match status" value="1"/>
</dbReference>
<dbReference type="PANTHER" id="PTHR42831">
    <property type="entry name" value="FE-S PROTEIN MATURATION AUXILIARY FACTOR YITW"/>
    <property type="match status" value="1"/>
</dbReference>
<dbReference type="PATRIC" id="fig|465721.4.peg.3117"/>
<name>A0A127FED6_STEDE</name>
<protein>
    <submittedName>
        <fullName evidence="3">Aromatic ring hydroxylase</fullName>
    </submittedName>
</protein>